<protein>
    <submittedName>
        <fullName evidence="1">Uncharacterized protein</fullName>
    </submittedName>
</protein>
<sequence>MVATKTVQVPQMAESITEGMLKQWNKKIGDFVKQDEEIATIETDKIDVSVNAPASGILKEVFKQEEDIIQTGQNLCVIELTSDPSKHSVDSEPVENIKNTKIIHDSKESQSKENILFSNIESKNNTSKEEKHEVEDVKFVPISEEQEINSSNIFRTSQNNRQEHTVKMNRMRMRIASRLKESQNTTAFLTTFNEVDMSSIIEMRSLYKDEILKETGVKLGFMSAFIKASVKALKKIPVINASIIGPDGGDTIVYRDYVDISVAVATSKGLVTPVIRNAEALSFIEIEKTITELSSKIIIFLIRILRYLALTYDHRLVDGRESVTFLRLIKEYVEDPRKLLL</sequence>
<evidence type="ECO:0000313" key="2">
    <source>
        <dbReference type="Proteomes" id="UP000768646"/>
    </source>
</evidence>
<comment type="caution">
    <text evidence="1">The sequence shown here is derived from an EMBL/GenBank/DDBJ whole genome shotgun (WGS) entry which is preliminary data.</text>
</comment>
<gene>
    <name evidence="1" type="ORF">PORY_001971</name>
</gene>
<evidence type="ECO:0000313" key="1">
    <source>
        <dbReference type="EMBL" id="KAG4304578.1"/>
    </source>
</evidence>
<proteinExistence type="predicted"/>
<accession>A0ACB7CCA8</accession>
<dbReference type="EMBL" id="JABTEG010000007">
    <property type="protein sequence ID" value="KAG4304578.1"/>
    <property type="molecule type" value="Genomic_DNA"/>
</dbReference>
<keyword evidence="2" id="KW-1185">Reference proteome</keyword>
<dbReference type="Proteomes" id="UP000768646">
    <property type="component" value="Unassembled WGS sequence"/>
</dbReference>
<reference evidence="1 2" key="1">
    <citation type="journal article" date="2021" name="Commun. Biol.">
        <title>Genomic insights into the host specific adaptation of the Pneumocystis genus.</title>
        <authorList>
            <person name="Cisse O.H."/>
            <person name="Ma L."/>
            <person name="Dekker J.P."/>
            <person name="Khil P.P."/>
            <person name="Youn J.-H."/>
            <person name="Brenchley J.M."/>
            <person name="Blair R."/>
            <person name="Pahar B."/>
            <person name="Chabe M."/>
            <person name="Van Rompay K.K.A."/>
            <person name="Keesler R."/>
            <person name="Sukura A."/>
            <person name="Hirsch V."/>
            <person name="Kutty G."/>
            <person name="Liu Y."/>
            <person name="Peng L."/>
            <person name="Chen J."/>
            <person name="Song J."/>
            <person name="Weissenbacher-Lang C."/>
            <person name="Xu J."/>
            <person name="Upham N.S."/>
            <person name="Stajich J.E."/>
            <person name="Cuomo C.A."/>
            <person name="Cushion M.T."/>
            <person name="Kovacs J.A."/>
        </authorList>
    </citation>
    <scope>NUCLEOTIDE SEQUENCE [LARGE SCALE GENOMIC DNA]</scope>
    <source>
        <strain evidence="1 2">RABM</strain>
    </source>
</reference>
<organism evidence="1 2">
    <name type="scientific">Pneumocystis oryctolagi</name>
    <dbReference type="NCBI Taxonomy" id="42067"/>
    <lineage>
        <taxon>Eukaryota</taxon>
        <taxon>Fungi</taxon>
        <taxon>Dikarya</taxon>
        <taxon>Ascomycota</taxon>
        <taxon>Taphrinomycotina</taxon>
        <taxon>Pneumocystomycetes</taxon>
        <taxon>Pneumocystaceae</taxon>
        <taxon>Pneumocystis</taxon>
    </lineage>
</organism>
<name>A0ACB7CCA8_9ASCO</name>